<dbReference type="PANTHER" id="PTHR31984">
    <property type="entry name" value="TRANSPORTER, PUTATIVE (DUF179)-RELATED"/>
    <property type="match status" value="1"/>
</dbReference>
<dbReference type="Proteomes" id="UP000708148">
    <property type="component" value="Unassembled WGS sequence"/>
</dbReference>
<organism evidence="1 2">
    <name type="scientific">Ostreobium quekettii</name>
    <dbReference type="NCBI Taxonomy" id="121088"/>
    <lineage>
        <taxon>Eukaryota</taxon>
        <taxon>Viridiplantae</taxon>
        <taxon>Chlorophyta</taxon>
        <taxon>core chlorophytes</taxon>
        <taxon>Ulvophyceae</taxon>
        <taxon>TCBD clade</taxon>
        <taxon>Bryopsidales</taxon>
        <taxon>Ostreobineae</taxon>
        <taxon>Ostreobiaceae</taxon>
        <taxon>Ostreobium</taxon>
    </lineage>
</organism>
<sequence>MRASRGLSPAHASLSPSPVGGVRLGCGALSPAHHARVHRRQLVGTAPRAHSGGEGLFGDAEAEGPQLSQDWRAFRAQLVAQERHTPEVLSTTAPSRGGKWVHELSAPEVGCLLVARYEDMGIFSKSVILLLAHNDAEGTLGLILNRPTPLTLDGTRLQAPWSKGVLGEERLYLGGPVNLNKVNIIHGCKSLSGTKEVVEGVYYGGDLTPAVETMDDKSTIHVFMGYAAWSEHQLAAELHDNSWWVLAASKDVILGGVTGVDLMDKEYYSNYWNDVVQLSGLEHKL</sequence>
<evidence type="ECO:0008006" key="3">
    <source>
        <dbReference type="Google" id="ProtNLM"/>
    </source>
</evidence>
<dbReference type="AlphaFoldDB" id="A0A8S1IUQ0"/>
<proteinExistence type="predicted"/>
<dbReference type="OrthoDB" id="272750at2759"/>
<dbReference type="EMBL" id="CAJHUC010000670">
    <property type="protein sequence ID" value="CAD7697525.1"/>
    <property type="molecule type" value="Genomic_DNA"/>
</dbReference>
<reference evidence="1" key="1">
    <citation type="submission" date="2020-12" db="EMBL/GenBank/DDBJ databases">
        <authorList>
            <person name="Iha C."/>
        </authorList>
    </citation>
    <scope>NUCLEOTIDE SEQUENCE</scope>
</reference>
<dbReference type="PANTHER" id="PTHR31984:SF17">
    <property type="entry name" value="TRANSCRIPTIONAL REGULATOR"/>
    <property type="match status" value="1"/>
</dbReference>
<dbReference type="Pfam" id="PF02622">
    <property type="entry name" value="DUF179"/>
    <property type="match status" value="1"/>
</dbReference>
<accession>A0A8S1IUQ0</accession>
<dbReference type="SUPFAM" id="SSF143456">
    <property type="entry name" value="VC0467-like"/>
    <property type="match status" value="1"/>
</dbReference>
<dbReference type="Gene3D" id="3.40.1740.10">
    <property type="entry name" value="VC0467-like"/>
    <property type="match status" value="1"/>
</dbReference>
<name>A0A8S1IUQ0_9CHLO</name>
<keyword evidence="2" id="KW-1185">Reference proteome</keyword>
<gene>
    <name evidence="1" type="ORF">OSTQU699_LOCUS2884</name>
</gene>
<evidence type="ECO:0000313" key="2">
    <source>
        <dbReference type="Proteomes" id="UP000708148"/>
    </source>
</evidence>
<protein>
    <recommendedName>
        <fullName evidence="3">Transcriptional regulator</fullName>
    </recommendedName>
</protein>
<dbReference type="InterPro" id="IPR003774">
    <property type="entry name" value="AlgH-like"/>
</dbReference>
<comment type="caution">
    <text evidence="1">The sequence shown here is derived from an EMBL/GenBank/DDBJ whole genome shotgun (WGS) entry which is preliminary data.</text>
</comment>
<evidence type="ECO:0000313" key="1">
    <source>
        <dbReference type="EMBL" id="CAD7697525.1"/>
    </source>
</evidence>